<dbReference type="RefSeq" id="XP_035544577.1">
    <property type="nucleotide sequence ID" value="XM_035688684.1"/>
</dbReference>
<dbReference type="KEGG" id="jre:118347975"/>
<sequence>MKSCKEVFIDQKFFEFRKENHRWWKIIESSHRVVKYIALDNEPMGWLGAMVRECAVSKGVHEFLRTRRIGDTVLMVRKGHNYNGNFMSLLEFGRDKRRGLIVVPEGRKGEGWRNFGDTLMELHASSGLCKRTRALCVVQADNLKMNRGDGGGVPSYSEVL</sequence>
<dbReference type="InParanoid" id="A0A6P9EPT9"/>
<name>A0A6P9EPT9_JUGRE</name>
<dbReference type="GeneID" id="118347975"/>
<evidence type="ECO:0000313" key="2">
    <source>
        <dbReference type="RefSeq" id="XP_035544577.1"/>
    </source>
</evidence>
<protein>
    <submittedName>
        <fullName evidence="2">Transcription factor Pur-alpha 1-like</fullName>
    </submittedName>
</protein>
<accession>A0A6P9EPT9</accession>
<gene>
    <name evidence="2" type="primary">LOC118347975</name>
</gene>
<organism evidence="1 2">
    <name type="scientific">Juglans regia</name>
    <name type="common">English walnut</name>
    <dbReference type="NCBI Taxonomy" id="51240"/>
    <lineage>
        <taxon>Eukaryota</taxon>
        <taxon>Viridiplantae</taxon>
        <taxon>Streptophyta</taxon>
        <taxon>Embryophyta</taxon>
        <taxon>Tracheophyta</taxon>
        <taxon>Spermatophyta</taxon>
        <taxon>Magnoliopsida</taxon>
        <taxon>eudicotyledons</taxon>
        <taxon>Gunneridae</taxon>
        <taxon>Pentapetalae</taxon>
        <taxon>rosids</taxon>
        <taxon>fabids</taxon>
        <taxon>Fagales</taxon>
        <taxon>Juglandaceae</taxon>
        <taxon>Juglans</taxon>
    </lineage>
</organism>
<dbReference type="Proteomes" id="UP000235220">
    <property type="component" value="Chromosome 3"/>
</dbReference>
<dbReference type="AlphaFoldDB" id="A0A6P9EPT9"/>
<proteinExistence type="predicted"/>
<keyword evidence="1" id="KW-1185">Reference proteome</keyword>
<dbReference type="OrthoDB" id="1752122at2759"/>
<evidence type="ECO:0000313" key="1">
    <source>
        <dbReference type="Proteomes" id="UP000235220"/>
    </source>
</evidence>
<reference evidence="2" key="1">
    <citation type="submission" date="2025-08" db="UniProtKB">
        <authorList>
            <consortium name="RefSeq"/>
        </authorList>
    </citation>
    <scope>IDENTIFICATION</scope>
    <source>
        <tissue evidence="2">Leaves</tissue>
    </source>
</reference>